<keyword evidence="4" id="KW-1133">Transmembrane helix</keyword>
<comment type="similarity">
    <text evidence="7">Belongs to the PpiD chaperone family.</text>
</comment>
<dbReference type="AlphaFoldDB" id="A0A1N7MS87"/>
<accession>A0A1N7MS87</accession>
<dbReference type="GO" id="GO:0005886">
    <property type="term" value="C:plasma membrane"/>
    <property type="evidence" value="ECO:0007669"/>
    <property type="project" value="UniProtKB-SubCell"/>
</dbReference>
<evidence type="ECO:0000256" key="2">
    <source>
        <dbReference type="ARBA" id="ARBA00022475"/>
    </source>
</evidence>
<evidence type="ECO:0000256" key="6">
    <source>
        <dbReference type="ARBA" id="ARBA00023186"/>
    </source>
</evidence>
<protein>
    <submittedName>
        <fullName evidence="9">Peptidyl-prolyl cis-trans isomerase D</fullName>
    </submittedName>
</protein>
<evidence type="ECO:0000256" key="7">
    <source>
        <dbReference type="ARBA" id="ARBA00038408"/>
    </source>
</evidence>
<dbReference type="GO" id="GO:0003755">
    <property type="term" value="F:peptidyl-prolyl cis-trans isomerase activity"/>
    <property type="evidence" value="ECO:0007669"/>
    <property type="project" value="InterPro"/>
</dbReference>
<evidence type="ECO:0000313" key="10">
    <source>
        <dbReference type="Proteomes" id="UP000186684"/>
    </source>
</evidence>
<dbReference type="InterPro" id="IPR052029">
    <property type="entry name" value="PpiD_chaperone"/>
</dbReference>
<keyword evidence="9" id="KW-0413">Isomerase</keyword>
<dbReference type="SUPFAM" id="SSF54534">
    <property type="entry name" value="FKBP-like"/>
    <property type="match status" value="1"/>
</dbReference>
<dbReference type="PANTHER" id="PTHR47529">
    <property type="entry name" value="PEPTIDYL-PROLYL CIS-TRANS ISOMERASE D"/>
    <property type="match status" value="1"/>
</dbReference>
<dbReference type="Proteomes" id="UP000186684">
    <property type="component" value="Unassembled WGS sequence"/>
</dbReference>
<keyword evidence="10" id="KW-1185">Reference proteome</keyword>
<keyword evidence="6" id="KW-0143">Chaperone</keyword>
<dbReference type="RefSeq" id="WP_076448105.1">
    <property type="nucleotide sequence ID" value="NZ_FTOQ01000005.1"/>
</dbReference>
<dbReference type="InterPro" id="IPR000297">
    <property type="entry name" value="PPIase_PpiC"/>
</dbReference>
<gene>
    <name evidence="9" type="ORF">SAMN05421759_105128</name>
</gene>
<evidence type="ECO:0000256" key="3">
    <source>
        <dbReference type="ARBA" id="ARBA00022692"/>
    </source>
</evidence>
<keyword evidence="3" id="KW-0812">Transmembrane</keyword>
<evidence type="ECO:0000256" key="4">
    <source>
        <dbReference type="ARBA" id="ARBA00022989"/>
    </source>
</evidence>
<dbReference type="STRING" id="633194.SAMN05421759_105128"/>
<dbReference type="SUPFAM" id="SSF109998">
    <property type="entry name" value="Triger factor/SurA peptide-binding domain-like"/>
    <property type="match status" value="1"/>
</dbReference>
<dbReference type="Pfam" id="PF13624">
    <property type="entry name" value="SurA_N_3"/>
    <property type="match status" value="1"/>
</dbReference>
<dbReference type="Pfam" id="PF13145">
    <property type="entry name" value="Rotamase_2"/>
    <property type="match status" value="1"/>
</dbReference>
<evidence type="ECO:0000313" key="9">
    <source>
        <dbReference type="EMBL" id="SIS88811.1"/>
    </source>
</evidence>
<dbReference type="EMBL" id="FTOQ01000005">
    <property type="protein sequence ID" value="SIS88811.1"/>
    <property type="molecule type" value="Genomic_DNA"/>
</dbReference>
<organism evidence="9 10">
    <name type="scientific">Roseivivax lentus</name>
    <dbReference type="NCBI Taxonomy" id="633194"/>
    <lineage>
        <taxon>Bacteria</taxon>
        <taxon>Pseudomonadati</taxon>
        <taxon>Pseudomonadota</taxon>
        <taxon>Alphaproteobacteria</taxon>
        <taxon>Rhodobacterales</taxon>
        <taxon>Roseobacteraceae</taxon>
        <taxon>Roseivivax</taxon>
    </lineage>
</organism>
<keyword evidence="5" id="KW-0472">Membrane</keyword>
<proteinExistence type="inferred from homology"/>
<name>A0A1N7MS87_9RHOB</name>
<feature type="domain" description="PpiC" evidence="8">
    <location>
        <begin position="245"/>
        <end position="362"/>
    </location>
</feature>
<keyword evidence="2" id="KW-1003">Cell membrane</keyword>
<dbReference type="OrthoDB" id="9768393at2"/>
<evidence type="ECO:0000256" key="5">
    <source>
        <dbReference type="ARBA" id="ARBA00023136"/>
    </source>
</evidence>
<dbReference type="InterPro" id="IPR027304">
    <property type="entry name" value="Trigger_fact/SurA_dom_sf"/>
</dbReference>
<reference evidence="10" key="1">
    <citation type="submission" date="2017-01" db="EMBL/GenBank/DDBJ databases">
        <authorList>
            <person name="Varghese N."/>
            <person name="Submissions S."/>
        </authorList>
    </citation>
    <scope>NUCLEOTIDE SEQUENCE [LARGE SCALE GENOMIC DNA]</scope>
    <source>
        <strain evidence="10">DSM 29430</strain>
    </source>
</reference>
<evidence type="ECO:0000259" key="8">
    <source>
        <dbReference type="Pfam" id="PF13145"/>
    </source>
</evidence>
<dbReference type="PANTHER" id="PTHR47529:SF1">
    <property type="entry name" value="PERIPLASMIC CHAPERONE PPID"/>
    <property type="match status" value="1"/>
</dbReference>
<comment type="subcellular location">
    <subcellularLocation>
        <location evidence="1">Cell membrane</location>
        <topology evidence="1">Single-pass type II membrane protein</topology>
    </subcellularLocation>
</comment>
<evidence type="ECO:0000256" key="1">
    <source>
        <dbReference type="ARBA" id="ARBA00004401"/>
    </source>
</evidence>
<sequence>MALKAGRISKFFLWILMGLLLVGLAGFGAVNLSGTARSVAAVGDKEVSVDAYARAVQQELRALQAQRGAAVSFSEARQAGLDTQVLSQLVLTRALDYEAARLGISVEDSAVAAELAQVGAFQGPNGQFSRDAYAFALDNAGMTEGEFEADLRDETARTVFQGGVFSGLTMPAAYTDAIIAYAGETRDLTYAVLTAADLEAGIDSPTEDDLRAFYDENIDRYTIPETKRVTYAWVTPDMILDSLEVPEETLREAYEEQSSQFNMPERRLVERLVFSGAAAAEEAAARIASGEISFEALVAERGLSLSDTDLGAVSRDDLGDAAEAVFAAETGSVAGPAPTGLGPALFRVNAELSAVETSFEEAVPMLRDTLVLDRARRVLAAQAESFDNELAGGATLEELAQTTDMTLGEIAWTRDSDSGIAAYPAFNRAVRAAEEGDYPEVVELGDGGMFALRVDGIDPPAPAPFETVEAEVAAAWEEARITEALLVQAEAHAEALSQGASFADRNLPATTIAGVERTTPQDRLPRGAIADAFDAEAGTAIAVAGSDRVAVIRVDAVTPADTESEAARSLAEQLSQQAEAALADDLFRALAADIQTRAGVTVNQDALNAVNSSLQ</sequence>
<dbReference type="Gene3D" id="1.10.4030.10">
    <property type="entry name" value="Porin chaperone SurA, peptide-binding domain"/>
    <property type="match status" value="1"/>
</dbReference>